<dbReference type="PANTHER" id="PTHR32552:SF74">
    <property type="entry name" value="HYDROXAMATE SIDEROPHORE RECEPTOR FHUE"/>
    <property type="match status" value="1"/>
</dbReference>
<dbReference type="PROSITE" id="PS52016">
    <property type="entry name" value="TONB_DEPENDENT_REC_3"/>
    <property type="match status" value="1"/>
</dbReference>
<dbReference type="Gene3D" id="2.40.170.20">
    <property type="entry name" value="TonB-dependent receptor, beta-barrel domain"/>
    <property type="match status" value="1"/>
</dbReference>
<dbReference type="AlphaFoldDB" id="A0A5D3G4N5"/>
<comment type="similarity">
    <text evidence="2 14 16">Belongs to the TonB-dependent receptor family.</text>
</comment>
<dbReference type="Pfam" id="PF07660">
    <property type="entry name" value="STN"/>
    <property type="match status" value="1"/>
</dbReference>
<evidence type="ECO:0000313" key="18">
    <source>
        <dbReference type="EMBL" id="TYK55266.1"/>
    </source>
</evidence>
<feature type="domain" description="Secretin/TonB short N-terminal" evidence="17">
    <location>
        <begin position="68"/>
        <end position="118"/>
    </location>
</feature>
<evidence type="ECO:0000256" key="7">
    <source>
        <dbReference type="ARBA" id="ARBA00022729"/>
    </source>
</evidence>
<evidence type="ECO:0000256" key="11">
    <source>
        <dbReference type="ARBA" id="ARBA00023136"/>
    </source>
</evidence>
<comment type="subcellular location">
    <subcellularLocation>
        <location evidence="1 14">Cell outer membrane</location>
        <topology evidence="1 14">Multi-pass membrane protein</topology>
    </subcellularLocation>
</comment>
<dbReference type="Gene3D" id="2.170.130.10">
    <property type="entry name" value="TonB-dependent receptor, plug domain"/>
    <property type="match status" value="1"/>
</dbReference>
<reference evidence="18 19" key="1">
    <citation type="submission" date="2019-08" db="EMBL/GenBank/DDBJ databases">
        <title>Subclass B2 metallo-beta lactamase from Pseudomonas synxantha.</title>
        <authorList>
            <person name="Poirel L."/>
            <person name="Palmieri M."/>
            <person name="Masseron A."/>
            <person name="Perreten V."/>
            <person name="Nordman P."/>
        </authorList>
    </citation>
    <scope>NUCLEOTIDE SEQUENCE [LARGE SCALE GENOMIC DNA]</scope>
    <source>
        <strain evidence="18 19">MCP106</strain>
    </source>
</reference>
<name>A0A5D3G4N5_9PSED</name>
<dbReference type="GO" id="GO:0015891">
    <property type="term" value="P:siderophore transport"/>
    <property type="evidence" value="ECO:0007669"/>
    <property type="project" value="InterPro"/>
</dbReference>
<dbReference type="SMART" id="SM00965">
    <property type="entry name" value="STN"/>
    <property type="match status" value="1"/>
</dbReference>
<evidence type="ECO:0000256" key="14">
    <source>
        <dbReference type="PROSITE-ProRule" id="PRU01360"/>
    </source>
</evidence>
<dbReference type="InterPro" id="IPR036942">
    <property type="entry name" value="Beta-barrel_TonB_sf"/>
</dbReference>
<protein>
    <submittedName>
        <fullName evidence="18">TonB-dependent siderophore receptor</fullName>
    </submittedName>
</protein>
<evidence type="ECO:0000256" key="10">
    <source>
        <dbReference type="ARBA" id="ARBA00023077"/>
    </source>
</evidence>
<dbReference type="InterPro" id="IPR037066">
    <property type="entry name" value="Plug_dom_sf"/>
</dbReference>
<evidence type="ECO:0000256" key="6">
    <source>
        <dbReference type="ARBA" id="ARBA00022692"/>
    </source>
</evidence>
<sequence>MPARLGLSPLSKALSMRRALNINLLPSTLALAVSMPIAGYVQAQEIELNIPAQSLGSALQEFGRQTNVQVLYSPGDVQGKNSRAVKGKMQPQQAIDALLAGSQTTYSLNGNTLTVAAASSGGSMELSPTQVTANYLGNITEDSGSYTPGTVATATRLTLTPRQTPQSITVITRQHIEDFGLNNVDDVMRHTPGITVSAYDSDRTNYYSRGFSVNSFQYDGIPSTVRNVGYSAGNTLSDMAIYDRVEVLKGSTGLLNGAGSLGATINLVRKKPTSEFKGHVQLGAGSWDNYRSEVDVSGPLTDSGNVRGRAVAAYQDKKSFMDHYSRKTETYYGITEFDLSPDTMLTVGFDYQDNIPQGSSWSGSFPLVNSNGSINKMPRSYNNGTTWSSWEQNTRTAFAMLEHDLGDGWVTKFQLDHKINGYHADLASIQFIQPKADGTAEINGQKYTGETKSTSADLYATGPFSLFGREHELVVGGSIGTSRWQGKGYWSPEWPGGNKVDFYNWNGHIAKPIYGPAQQHIDDTIRQTGYYLTARFNVIDDLNVILGGRVANYHVTGNNPSYKETGRFIPYAGVIYDLNDNFSVYASYTDIFQPQESTYKDRNKTLLEPDEGQNYELGLKGEFFEGRLNTSIAYFEVHETNRAIPDDAYNNQTPAPDGFQYAFKGSKAVTKGYEAEISGELSPGWQLQGGYTHKIVRDNKDKKISTFEPEHQVNLNTTYKLKGSLDQFTIGGGLRWQTKGWNSIWNGVTETNQDITQESYWLVDLMTRYQVTKNLSATVNFNNIFDKSYYSNVGFYDSAAYGEPRNVMVSTRWDF</sequence>
<dbReference type="PANTHER" id="PTHR32552">
    <property type="entry name" value="FERRICHROME IRON RECEPTOR-RELATED"/>
    <property type="match status" value="1"/>
</dbReference>
<keyword evidence="9" id="KW-0406">Ion transport</keyword>
<dbReference type="InterPro" id="IPR000531">
    <property type="entry name" value="Beta-barrel_TonB"/>
</dbReference>
<accession>A0A5D3G4N5</accession>
<reference evidence="18 19" key="2">
    <citation type="submission" date="2019-08" db="EMBL/GenBank/DDBJ databases">
        <authorList>
            <person name="Brilhante M."/>
            <person name="Perreten V."/>
        </authorList>
    </citation>
    <scope>NUCLEOTIDE SEQUENCE [LARGE SCALE GENOMIC DNA]</scope>
    <source>
        <strain evidence="18 19">MCP106</strain>
    </source>
</reference>
<keyword evidence="11 14" id="KW-0472">Membrane</keyword>
<feature type="short sequence motif" description="TonB C-terminal box" evidence="15">
    <location>
        <begin position="798"/>
        <end position="815"/>
    </location>
</feature>
<dbReference type="EMBL" id="VSRO01000014">
    <property type="protein sequence ID" value="TYK55266.1"/>
    <property type="molecule type" value="Genomic_DNA"/>
</dbReference>
<keyword evidence="3 14" id="KW-0813">Transport</keyword>
<gene>
    <name evidence="18" type="ORF">FXO26_24495</name>
</gene>
<dbReference type="PROSITE" id="PS01156">
    <property type="entry name" value="TONB_DEPENDENT_REC_2"/>
    <property type="match status" value="1"/>
</dbReference>
<organism evidence="18 19">
    <name type="scientific">Pseudomonas synxantha</name>
    <dbReference type="NCBI Taxonomy" id="47883"/>
    <lineage>
        <taxon>Bacteria</taxon>
        <taxon>Pseudomonadati</taxon>
        <taxon>Pseudomonadota</taxon>
        <taxon>Gammaproteobacteria</taxon>
        <taxon>Pseudomonadales</taxon>
        <taxon>Pseudomonadaceae</taxon>
        <taxon>Pseudomonas</taxon>
    </lineage>
</organism>
<keyword evidence="6 14" id="KW-0812">Transmembrane</keyword>
<dbReference type="GO" id="GO:0038023">
    <property type="term" value="F:signaling receptor activity"/>
    <property type="evidence" value="ECO:0007669"/>
    <property type="project" value="InterPro"/>
</dbReference>
<dbReference type="InterPro" id="IPR039426">
    <property type="entry name" value="TonB-dep_rcpt-like"/>
</dbReference>
<evidence type="ECO:0000256" key="5">
    <source>
        <dbReference type="ARBA" id="ARBA00022496"/>
    </source>
</evidence>
<keyword evidence="8" id="KW-0408">Iron</keyword>
<dbReference type="NCBIfam" id="TIGR01783">
    <property type="entry name" value="TonB-siderophor"/>
    <property type="match status" value="1"/>
</dbReference>
<evidence type="ECO:0000256" key="13">
    <source>
        <dbReference type="ARBA" id="ARBA00023237"/>
    </source>
</evidence>
<dbReference type="SUPFAM" id="SSF56935">
    <property type="entry name" value="Porins"/>
    <property type="match status" value="1"/>
</dbReference>
<evidence type="ECO:0000256" key="1">
    <source>
        <dbReference type="ARBA" id="ARBA00004571"/>
    </source>
</evidence>
<evidence type="ECO:0000256" key="4">
    <source>
        <dbReference type="ARBA" id="ARBA00022452"/>
    </source>
</evidence>
<evidence type="ECO:0000256" key="15">
    <source>
        <dbReference type="PROSITE-ProRule" id="PRU10144"/>
    </source>
</evidence>
<proteinExistence type="inferred from homology"/>
<evidence type="ECO:0000256" key="9">
    <source>
        <dbReference type="ARBA" id="ARBA00023065"/>
    </source>
</evidence>
<dbReference type="RefSeq" id="WP_148854202.1">
    <property type="nucleotide sequence ID" value="NZ_VSRO01000014.1"/>
</dbReference>
<dbReference type="CDD" id="cd01347">
    <property type="entry name" value="ligand_gated_channel"/>
    <property type="match status" value="1"/>
</dbReference>
<dbReference type="InterPro" id="IPR012910">
    <property type="entry name" value="Plug_dom"/>
</dbReference>
<keyword evidence="4 14" id="KW-1134">Transmembrane beta strand</keyword>
<dbReference type="Gene3D" id="3.55.50.30">
    <property type="match status" value="1"/>
</dbReference>
<evidence type="ECO:0000256" key="3">
    <source>
        <dbReference type="ARBA" id="ARBA00022448"/>
    </source>
</evidence>
<evidence type="ECO:0000256" key="16">
    <source>
        <dbReference type="RuleBase" id="RU003357"/>
    </source>
</evidence>
<dbReference type="GO" id="GO:0009279">
    <property type="term" value="C:cell outer membrane"/>
    <property type="evidence" value="ECO:0007669"/>
    <property type="project" value="UniProtKB-SubCell"/>
</dbReference>
<evidence type="ECO:0000256" key="12">
    <source>
        <dbReference type="ARBA" id="ARBA00023170"/>
    </source>
</evidence>
<comment type="caution">
    <text evidence="18">The sequence shown here is derived from an EMBL/GenBank/DDBJ whole genome shotgun (WGS) entry which is preliminary data.</text>
</comment>
<dbReference type="FunFam" id="2.170.130.10:FF:000010">
    <property type="entry name" value="Ferripyoverdine receptor"/>
    <property type="match status" value="1"/>
</dbReference>
<keyword evidence="7" id="KW-0732">Signal</keyword>
<keyword evidence="5" id="KW-0410">Iron transport</keyword>
<keyword evidence="13 14" id="KW-0998">Cell outer membrane</keyword>
<dbReference type="InterPro" id="IPR010105">
    <property type="entry name" value="TonB_sidphr_rcpt"/>
</dbReference>
<evidence type="ECO:0000259" key="17">
    <source>
        <dbReference type="SMART" id="SM00965"/>
    </source>
</evidence>
<dbReference type="InterPro" id="IPR011662">
    <property type="entry name" value="Secretin/TonB_short_N"/>
</dbReference>
<dbReference type="Pfam" id="PF07715">
    <property type="entry name" value="Plug"/>
    <property type="match status" value="1"/>
</dbReference>
<dbReference type="Proteomes" id="UP000324029">
    <property type="component" value="Unassembled WGS sequence"/>
</dbReference>
<keyword evidence="10 16" id="KW-0798">TonB box</keyword>
<keyword evidence="12 18" id="KW-0675">Receptor</keyword>
<dbReference type="Pfam" id="PF00593">
    <property type="entry name" value="TonB_dep_Rec_b-barrel"/>
    <property type="match status" value="1"/>
</dbReference>
<evidence type="ECO:0000256" key="2">
    <source>
        <dbReference type="ARBA" id="ARBA00009810"/>
    </source>
</evidence>
<evidence type="ECO:0000256" key="8">
    <source>
        <dbReference type="ARBA" id="ARBA00023004"/>
    </source>
</evidence>
<evidence type="ECO:0000313" key="19">
    <source>
        <dbReference type="Proteomes" id="UP000324029"/>
    </source>
</evidence>
<dbReference type="InterPro" id="IPR010917">
    <property type="entry name" value="TonB_rcpt_CS"/>
</dbReference>
<dbReference type="GO" id="GO:0015344">
    <property type="term" value="F:siderophore uptake transmembrane transporter activity"/>
    <property type="evidence" value="ECO:0007669"/>
    <property type="project" value="TreeGrafter"/>
</dbReference>